<proteinExistence type="predicted"/>
<dbReference type="SUPFAM" id="SSF56112">
    <property type="entry name" value="Protein kinase-like (PK-like)"/>
    <property type="match status" value="1"/>
</dbReference>
<keyword evidence="2" id="KW-0723">Serine/threonine-protein kinase</keyword>
<feature type="domain" description="Protein kinase" evidence="1">
    <location>
        <begin position="19"/>
        <end position="287"/>
    </location>
</feature>
<protein>
    <submittedName>
        <fullName evidence="2">Serine/threonine protein kinase</fullName>
    </submittedName>
</protein>
<dbReference type="Gene3D" id="1.10.510.10">
    <property type="entry name" value="Transferase(Phosphotransferase) domain 1"/>
    <property type="match status" value="1"/>
</dbReference>
<evidence type="ECO:0000313" key="3">
    <source>
        <dbReference type="Proteomes" id="UP000077355"/>
    </source>
</evidence>
<comment type="caution">
    <text evidence="2">The sequence shown here is derived from an EMBL/GenBank/DDBJ whole genome shotgun (WGS) entry which is preliminary data.</text>
</comment>
<dbReference type="OrthoDB" id="334783at2"/>
<dbReference type="PROSITE" id="PS50011">
    <property type="entry name" value="PROTEIN_KINASE_DOM"/>
    <property type="match status" value="1"/>
</dbReference>
<evidence type="ECO:0000259" key="1">
    <source>
        <dbReference type="PROSITE" id="PS50011"/>
    </source>
</evidence>
<dbReference type="InterPro" id="IPR011009">
    <property type="entry name" value="Kinase-like_dom_sf"/>
</dbReference>
<gene>
    <name evidence="2" type="ORF">PBAT_07700</name>
</gene>
<keyword evidence="2" id="KW-0418">Kinase</keyword>
<keyword evidence="2" id="KW-0808">Transferase</keyword>
<organism evidence="2 3">
    <name type="scientific">Paenibacillus antarcticus</name>
    <dbReference type="NCBI Taxonomy" id="253703"/>
    <lineage>
        <taxon>Bacteria</taxon>
        <taxon>Bacillati</taxon>
        <taxon>Bacillota</taxon>
        <taxon>Bacilli</taxon>
        <taxon>Bacillales</taxon>
        <taxon>Paenibacillaceae</taxon>
        <taxon>Paenibacillus</taxon>
    </lineage>
</organism>
<dbReference type="Proteomes" id="UP000077355">
    <property type="component" value="Unassembled WGS sequence"/>
</dbReference>
<evidence type="ECO:0000313" key="2">
    <source>
        <dbReference type="EMBL" id="OAB47154.1"/>
    </source>
</evidence>
<dbReference type="RefSeq" id="WP_068648215.1">
    <property type="nucleotide sequence ID" value="NZ_CP043611.1"/>
</dbReference>
<reference evidence="2 3" key="1">
    <citation type="submission" date="2016-03" db="EMBL/GenBank/DDBJ databases">
        <title>Draft genome sequence of Paenibacillus antarcticus CECT 5836.</title>
        <authorList>
            <person name="Shin S.-K."/>
            <person name="Yi H."/>
        </authorList>
    </citation>
    <scope>NUCLEOTIDE SEQUENCE [LARGE SCALE GENOMIC DNA]</scope>
    <source>
        <strain evidence="2 3">CECT 5836</strain>
    </source>
</reference>
<sequence length="287" mass="33179">MSPVTIELDNISFQLQQEHRFDWLEGLGAVFTVFDQQDSGNISFGIIKQGIKRFVKYAGAQTLEYHGVPQDAIANLRRAIPIYEDLKHDYLITLVEHFDTQEGYAAVFEWVEGESLHPHWSFPPPAKYDNPNSPYYRYRQLPIDVRLSSLDRIFLFHVNVEKMGYVAVDFYDGSILYDFDSDITKICDIDLYQNRPFINKMGRLWGSSRFMSPEEFEYGAEIDHTTNVFTMGAVAFALVGGELDRSFTKWEAGIALFNIAVKAIDPNRNHRFSSISEFYEAWKYAQT</sequence>
<name>A0A168PX37_9BACL</name>
<dbReference type="InterPro" id="IPR000719">
    <property type="entry name" value="Prot_kinase_dom"/>
</dbReference>
<keyword evidence="3" id="KW-1185">Reference proteome</keyword>
<dbReference type="GO" id="GO:0004674">
    <property type="term" value="F:protein serine/threonine kinase activity"/>
    <property type="evidence" value="ECO:0007669"/>
    <property type="project" value="UniProtKB-KW"/>
</dbReference>
<dbReference type="EMBL" id="LVJI01000009">
    <property type="protein sequence ID" value="OAB47154.1"/>
    <property type="molecule type" value="Genomic_DNA"/>
</dbReference>
<accession>A0A168PX37</accession>
<dbReference type="AlphaFoldDB" id="A0A168PX37"/>
<dbReference type="GO" id="GO:0005524">
    <property type="term" value="F:ATP binding"/>
    <property type="evidence" value="ECO:0007669"/>
    <property type="project" value="InterPro"/>
</dbReference>